<reference evidence="2" key="1">
    <citation type="submission" date="2020-01" db="EMBL/GenBank/DDBJ databases">
        <authorList>
            <person name="Seo Y.L."/>
        </authorList>
    </citation>
    <scope>NUCLEOTIDE SEQUENCE</scope>
    <source>
        <strain evidence="2">R11</strain>
    </source>
</reference>
<keyword evidence="3" id="KW-1185">Reference proteome</keyword>
<accession>A0A966DRY0</accession>
<dbReference type="Proteomes" id="UP000638732">
    <property type="component" value="Unassembled WGS sequence"/>
</dbReference>
<evidence type="ECO:0000256" key="1">
    <source>
        <dbReference type="SAM" id="SignalP"/>
    </source>
</evidence>
<evidence type="ECO:0000313" key="2">
    <source>
        <dbReference type="EMBL" id="NCD68980.1"/>
    </source>
</evidence>
<comment type="caution">
    <text evidence="2">The sequence shown here is derived from an EMBL/GenBank/DDBJ whole genome shotgun (WGS) entry which is preliminary data.</text>
</comment>
<evidence type="ECO:0008006" key="4">
    <source>
        <dbReference type="Google" id="ProtNLM"/>
    </source>
</evidence>
<reference evidence="2" key="2">
    <citation type="submission" date="2020-10" db="EMBL/GenBank/DDBJ databases">
        <title>Mucilaginibacter sp. nov., isolated from soil.</title>
        <authorList>
            <person name="Jeon C.O."/>
        </authorList>
    </citation>
    <scope>NUCLEOTIDE SEQUENCE</scope>
    <source>
        <strain evidence="2">R11</strain>
    </source>
</reference>
<feature type="chain" id="PRO_5036732702" description="DUF4468 domain-containing protein" evidence="1">
    <location>
        <begin position="18"/>
        <end position="223"/>
    </location>
</feature>
<protein>
    <recommendedName>
        <fullName evidence="4">DUF4468 domain-containing protein</fullName>
    </recommendedName>
</protein>
<gene>
    <name evidence="2" type="ORF">GSY63_06405</name>
</gene>
<keyword evidence="1" id="KW-0732">Signal</keyword>
<sequence>MRPILIILFFMLSVVSAKSQKWQPGTFTDNKDNQMTGLIQPYPSGKGPVKGQAFIVFKSNKDANEMKLSAGELKSFTAGKDSFVVAHPSMGEVWPNEFDFVRVVLDEDLKLYAYQGSSKGGSGVHVAPGLGVGLGTGGFGSYAGGGVGISFGGGGGSRRTLTYYYGANPAELVSVTPMNFEDIMQEIMGDEPDVVDRIRAHQYNLGNINKLIDYFNQVKASHK</sequence>
<organism evidence="2 3">
    <name type="scientific">Mucilaginibacter agri</name>
    <dbReference type="NCBI Taxonomy" id="2695265"/>
    <lineage>
        <taxon>Bacteria</taxon>
        <taxon>Pseudomonadati</taxon>
        <taxon>Bacteroidota</taxon>
        <taxon>Sphingobacteriia</taxon>
        <taxon>Sphingobacteriales</taxon>
        <taxon>Sphingobacteriaceae</taxon>
        <taxon>Mucilaginibacter</taxon>
    </lineage>
</organism>
<proteinExistence type="predicted"/>
<dbReference type="AlphaFoldDB" id="A0A966DRY0"/>
<evidence type="ECO:0000313" key="3">
    <source>
        <dbReference type="Proteomes" id="UP000638732"/>
    </source>
</evidence>
<dbReference type="EMBL" id="WWEO01000040">
    <property type="protein sequence ID" value="NCD68980.1"/>
    <property type="molecule type" value="Genomic_DNA"/>
</dbReference>
<name>A0A966DRY0_9SPHI</name>
<feature type="signal peptide" evidence="1">
    <location>
        <begin position="1"/>
        <end position="17"/>
    </location>
</feature>